<dbReference type="AlphaFoldDB" id="A0A5J9TZP0"/>
<keyword evidence="2" id="KW-1185">Reference proteome</keyword>
<accession>A0A5J9TZP0</accession>
<evidence type="ECO:0000313" key="1">
    <source>
        <dbReference type="EMBL" id="TVU16806.1"/>
    </source>
</evidence>
<dbReference type="Gramene" id="TVU16806">
    <property type="protein sequence ID" value="TVU16806"/>
    <property type="gene ID" value="EJB05_36961"/>
</dbReference>
<protein>
    <recommendedName>
        <fullName evidence="3">FBD domain-containing protein</fullName>
    </recommendedName>
</protein>
<dbReference type="PANTHER" id="PTHR34223:SF88">
    <property type="entry name" value="OS11G0200950 PROTEIN"/>
    <property type="match status" value="1"/>
</dbReference>
<organism evidence="1 2">
    <name type="scientific">Eragrostis curvula</name>
    <name type="common">weeping love grass</name>
    <dbReference type="NCBI Taxonomy" id="38414"/>
    <lineage>
        <taxon>Eukaryota</taxon>
        <taxon>Viridiplantae</taxon>
        <taxon>Streptophyta</taxon>
        <taxon>Embryophyta</taxon>
        <taxon>Tracheophyta</taxon>
        <taxon>Spermatophyta</taxon>
        <taxon>Magnoliopsida</taxon>
        <taxon>Liliopsida</taxon>
        <taxon>Poales</taxon>
        <taxon>Poaceae</taxon>
        <taxon>PACMAD clade</taxon>
        <taxon>Chloridoideae</taxon>
        <taxon>Eragrostideae</taxon>
        <taxon>Eragrostidinae</taxon>
        <taxon>Eragrostis</taxon>
    </lineage>
</organism>
<proteinExistence type="predicted"/>
<evidence type="ECO:0000313" key="2">
    <source>
        <dbReference type="Proteomes" id="UP000324897"/>
    </source>
</evidence>
<name>A0A5J9TZP0_9POAL</name>
<reference evidence="1 2" key="1">
    <citation type="journal article" date="2019" name="Sci. Rep.">
        <title>A high-quality genome of Eragrostis curvula grass provides insights into Poaceae evolution and supports new strategies to enhance forage quality.</title>
        <authorList>
            <person name="Carballo J."/>
            <person name="Santos B.A.C.M."/>
            <person name="Zappacosta D."/>
            <person name="Garbus I."/>
            <person name="Selva J.P."/>
            <person name="Gallo C.A."/>
            <person name="Diaz A."/>
            <person name="Albertini E."/>
            <person name="Caccamo M."/>
            <person name="Echenique V."/>
        </authorList>
    </citation>
    <scope>NUCLEOTIDE SEQUENCE [LARGE SCALE GENOMIC DNA]</scope>
    <source>
        <strain evidence="2">cv. Victoria</strain>
        <tissue evidence="1">Leaf</tissue>
    </source>
</reference>
<gene>
    <name evidence="1" type="ORF">EJB05_36961</name>
</gene>
<dbReference type="InterPro" id="IPR053197">
    <property type="entry name" value="F-box_SCFL_complex_component"/>
</dbReference>
<dbReference type="PANTHER" id="PTHR34223">
    <property type="entry name" value="OS11G0201299 PROTEIN"/>
    <property type="match status" value="1"/>
</dbReference>
<dbReference type="EMBL" id="RWGY01000030">
    <property type="protein sequence ID" value="TVU16806.1"/>
    <property type="molecule type" value="Genomic_DNA"/>
</dbReference>
<comment type="caution">
    <text evidence="1">The sequence shown here is derived from an EMBL/GenBank/DDBJ whole genome shotgun (WGS) entry which is preliminary data.</text>
</comment>
<sequence>MILSQSVKQLSITDCFFSPTRIRIRAPKLVSLEICYSYGKAPLLDKMPSLETAVFSISPKDYCDGAFSAECSGACLNCCSNNDQNTSDILGGLSNTTKLELRIFYGTLILGRRCPTFSRLKALLLKVPGQANDLHSIVCILGRSPVLEKLTLQLSEGDIWTGESEGMYQTRDQLPAISQLLDTVEIKCREVDERVCFIMKFLSRFIKHININLNGIP</sequence>
<dbReference type="Proteomes" id="UP000324897">
    <property type="component" value="Unassembled WGS sequence"/>
</dbReference>
<evidence type="ECO:0008006" key="3">
    <source>
        <dbReference type="Google" id="ProtNLM"/>
    </source>
</evidence>